<sequence length="41" mass="4496">MAKNNANDSLAQKQAKEQNQNRQNTHSSGDKHLNGPNHPAT</sequence>
<evidence type="ECO:0000313" key="3">
    <source>
        <dbReference type="Proteomes" id="UP000216752"/>
    </source>
</evidence>
<proteinExistence type="predicted"/>
<evidence type="ECO:0008006" key="4">
    <source>
        <dbReference type="Google" id="ProtNLM"/>
    </source>
</evidence>
<name>A0ABZ3IS88_9FIRM</name>
<feature type="compositionally biased region" description="Polar residues" evidence="1">
    <location>
        <begin position="1"/>
        <end position="27"/>
    </location>
</feature>
<dbReference type="RefSeq" id="WP_281253652.1">
    <property type="nucleotide sequence ID" value="NZ_CP155573.1"/>
</dbReference>
<accession>A0ABZ3IS88</accession>
<dbReference type="Proteomes" id="UP000216752">
    <property type="component" value="Chromosome"/>
</dbReference>
<evidence type="ECO:0000256" key="1">
    <source>
        <dbReference type="SAM" id="MobiDB-lite"/>
    </source>
</evidence>
<organism evidence="2 3">
    <name type="scientific">Sporomusa silvacetica DSM 10669</name>
    <dbReference type="NCBI Taxonomy" id="1123289"/>
    <lineage>
        <taxon>Bacteria</taxon>
        <taxon>Bacillati</taxon>
        <taxon>Bacillota</taxon>
        <taxon>Negativicutes</taxon>
        <taxon>Selenomonadales</taxon>
        <taxon>Sporomusaceae</taxon>
        <taxon>Sporomusa</taxon>
    </lineage>
</organism>
<keyword evidence="3" id="KW-1185">Reference proteome</keyword>
<feature type="region of interest" description="Disordered" evidence="1">
    <location>
        <begin position="1"/>
        <end position="41"/>
    </location>
</feature>
<dbReference type="EMBL" id="CP155573">
    <property type="protein sequence ID" value="XFO68333.1"/>
    <property type="molecule type" value="Genomic_DNA"/>
</dbReference>
<protein>
    <recommendedName>
        <fullName evidence="4">Alpha-amylase</fullName>
    </recommendedName>
</protein>
<reference evidence="2" key="1">
    <citation type="submission" date="2024-05" db="EMBL/GenBank/DDBJ databases">
        <title>Isolation and characterization of Sporomusa carbonis sp. nov., a carboxydotrophic hydrogenogen in the genus of Sporomusa isolated from a charcoal burning pile.</title>
        <authorList>
            <person name="Boeer T."/>
            <person name="Rosenbaum F."/>
            <person name="Eysell L."/>
            <person name="Mueller V."/>
            <person name="Daniel R."/>
            <person name="Poehlein A."/>
        </authorList>
    </citation>
    <scope>NUCLEOTIDE SEQUENCE [LARGE SCALE GENOMIC DNA]</scope>
    <source>
        <strain evidence="2">DSM 10669</strain>
    </source>
</reference>
<evidence type="ECO:0000313" key="2">
    <source>
        <dbReference type="EMBL" id="XFO68333.1"/>
    </source>
</evidence>
<gene>
    <name evidence="2" type="ORF">SPSIL_045560</name>
</gene>